<feature type="chain" id="PRO_5040834092" description="P68 RBP/TagC-like beta-propeller domain-containing protein" evidence="1">
    <location>
        <begin position="26"/>
        <end position="321"/>
    </location>
</feature>
<name>A0A9W6QZ95_9PSEU</name>
<dbReference type="Pfam" id="PF21311">
    <property type="entry name" value="Phage_RBD_prop"/>
    <property type="match status" value="1"/>
</dbReference>
<dbReference type="Proteomes" id="UP001165136">
    <property type="component" value="Unassembled WGS sequence"/>
</dbReference>
<gene>
    <name evidence="3" type="ORF">Atai01_13410</name>
</gene>
<proteinExistence type="predicted"/>
<keyword evidence="1" id="KW-0732">Signal</keyword>
<evidence type="ECO:0000259" key="2">
    <source>
        <dbReference type="Pfam" id="PF21311"/>
    </source>
</evidence>
<dbReference type="EMBL" id="BSTI01000002">
    <property type="protein sequence ID" value="GLY64722.1"/>
    <property type="molecule type" value="Genomic_DNA"/>
</dbReference>
<evidence type="ECO:0000313" key="4">
    <source>
        <dbReference type="Proteomes" id="UP001165136"/>
    </source>
</evidence>
<feature type="domain" description="P68 RBP/TagC-like beta-propeller" evidence="2">
    <location>
        <begin position="63"/>
        <end position="314"/>
    </location>
</feature>
<accession>A0A9W6QZ95</accession>
<keyword evidence="4" id="KW-1185">Reference proteome</keyword>
<protein>
    <recommendedName>
        <fullName evidence="2">P68 RBP/TagC-like beta-propeller domain-containing protein</fullName>
    </recommendedName>
</protein>
<dbReference type="InterPro" id="IPR048799">
    <property type="entry name" value="P68_RBP_TagC-like_beta-prop"/>
</dbReference>
<dbReference type="AlphaFoldDB" id="A0A9W6QZ95"/>
<dbReference type="InterPro" id="IPR006311">
    <property type="entry name" value="TAT_signal"/>
</dbReference>
<evidence type="ECO:0000256" key="1">
    <source>
        <dbReference type="SAM" id="SignalP"/>
    </source>
</evidence>
<dbReference type="PROSITE" id="PS51318">
    <property type="entry name" value="TAT"/>
    <property type="match status" value="1"/>
</dbReference>
<evidence type="ECO:0000313" key="3">
    <source>
        <dbReference type="EMBL" id="GLY64722.1"/>
    </source>
</evidence>
<dbReference type="SUPFAM" id="SSF63825">
    <property type="entry name" value="YWTD domain"/>
    <property type="match status" value="1"/>
</dbReference>
<feature type="signal peptide" evidence="1">
    <location>
        <begin position="1"/>
        <end position="25"/>
    </location>
</feature>
<reference evidence="3" key="1">
    <citation type="submission" date="2023-03" db="EMBL/GenBank/DDBJ databases">
        <title>Amycolatopsis taiwanensis NBRC 103393.</title>
        <authorList>
            <person name="Ichikawa N."/>
            <person name="Sato H."/>
            <person name="Tonouchi N."/>
        </authorList>
    </citation>
    <scope>NUCLEOTIDE SEQUENCE</scope>
    <source>
        <strain evidence="3">NBRC 103393</strain>
    </source>
</reference>
<organism evidence="3 4">
    <name type="scientific">Amycolatopsis taiwanensis</name>
    <dbReference type="NCBI Taxonomy" id="342230"/>
    <lineage>
        <taxon>Bacteria</taxon>
        <taxon>Bacillati</taxon>
        <taxon>Actinomycetota</taxon>
        <taxon>Actinomycetes</taxon>
        <taxon>Pseudonocardiales</taxon>
        <taxon>Pseudonocardiaceae</taxon>
        <taxon>Amycolatopsis</taxon>
    </lineage>
</organism>
<sequence length="321" mass="33994">MSQQRRVTRRGVLAMGSGLAAAAVAGSVGTGTASASVPSSQRFDLTQPSYDLFRGKSLYQGTVMQSFTFDNVNRRLFVAQLRNGSGSDAAGDLCITQLDFAGNQIGHMFLNGFGHGVSIGVEPVGSTSYLWTEVDSVNARGTRLARFPFTSGTTLDHASPVLDKHLPIAGVDTVTCATDPVNQRLVMRYRTGGAFRFAAYTIADVRAGNYSNRLADIAQPSGLGTFQGYAVYGEYVYMLDGDAYSGTNPPPGNAHVSSLNLNTGAFTRAVTNAGGSLSYREPEGMAVYRTVAGETRLFLGMASGTTAGARLANIFYKNVLI</sequence>
<comment type="caution">
    <text evidence="3">The sequence shown here is derived from an EMBL/GenBank/DDBJ whole genome shotgun (WGS) entry which is preliminary data.</text>
</comment>